<evidence type="ECO:0000259" key="5">
    <source>
        <dbReference type="Pfam" id="PF06978"/>
    </source>
</evidence>
<dbReference type="AlphaFoldDB" id="A0AAD9PGD9"/>
<comment type="subcellular location">
    <subcellularLocation>
        <location evidence="1">Nucleus</location>
    </subcellularLocation>
</comment>
<feature type="domain" description="Pop1 N-terminal" evidence="5">
    <location>
        <begin position="18"/>
        <end position="89"/>
    </location>
</feature>
<dbReference type="Pfam" id="PF22770">
    <property type="entry name" value="POP1_C"/>
    <property type="match status" value="1"/>
</dbReference>
<protein>
    <submittedName>
        <fullName evidence="8">Uncharacterized protein</fullName>
    </submittedName>
</protein>
<reference evidence="8" key="1">
    <citation type="journal article" date="2023" name="Mol. Biol. Evol.">
        <title>Third-Generation Sequencing Reveals the Adaptive Role of the Epigenome in Three Deep-Sea Polychaetes.</title>
        <authorList>
            <person name="Perez M."/>
            <person name="Aroh O."/>
            <person name="Sun Y."/>
            <person name="Lan Y."/>
            <person name="Juniper S.K."/>
            <person name="Young C.R."/>
            <person name="Angers B."/>
            <person name="Qian P.Y."/>
        </authorList>
    </citation>
    <scope>NUCLEOTIDE SEQUENCE</scope>
    <source>
        <strain evidence="8">R07B-5</strain>
    </source>
</reference>
<feature type="domain" description="Pop1 N-terminal" evidence="5">
    <location>
        <begin position="101"/>
        <end position="168"/>
    </location>
</feature>
<dbReference type="EMBL" id="JAODUO010000002">
    <property type="protein sequence ID" value="KAK2194175.1"/>
    <property type="molecule type" value="Genomic_DNA"/>
</dbReference>
<dbReference type="InterPro" id="IPR039182">
    <property type="entry name" value="Pop1"/>
</dbReference>
<keyword evidence="2" id="KW-0819">tRNA processing</keyword>
<keyword evidence="3" id="KW-0539">Nucleus</keyword>
<dbReference type="GO" id="GO:0001682">
    <property type="term" value="P:tRNA 5'-leader removal"/>
    <property type="evidence" value="ECO:0007669"/>
    <property type="project" value="InterPro"/>
</dbReference>
<dbReference type="Pfam" id="PF06978">
    <property type="entry name" value="POP1_N"/>
    <property type="match status" value="2"/>
</dbReference>
<dbReference type="GO" id="GO:0005655">
    <property type="term" value="C:nucleolar ribonuclease P complex"/>
    <property type="evidence" value="ECO:0007669"/>
    <property type="project" value="InterPro"/>
</dbReference>
<evidence type="ECO:0000256" key="3">
    <source>
        <dbReference type="ARBA" id="ARBA00023242"/>
    </source>
</evidence>
<evidence type="ECO:0000256" key="1">
    <source>
        <dbReference type="ARBA" id="ARBA00004123"/>
    </source>
</evidence>
<evidence type="ECO:0000313" key="9">
    <source>
        <dbReference type="Proteomes" id="UP001209878"/>
    </source>
</evidence>
<dbReference type="PANTHER" id="PTHR22731">
    <property type="entry name" value="RIBONUCLEASES P/MRP PROTEIN SUBUNIT POP1"/>
    <property type="match status" value="1"/>
</dbReference>
<evidence type="ECO:0000259" key="7">
    <source>
        <dbReference type="Pfam" id="PF22770"/>
    </source>
</evidence>
<evidence type="ECO:0000313" key="8">
    <source>
        <dbReference type="EMBL" id="KAK2194175.1"/>
    </source>
</evidence>
<dbReference type="Gene3D" id="3.30.1360.120">
    <property type="entry name" value="Probable tRNA modification gtpase trme, domain 1"/>
    <property type="match status" value="1"/>
</dbReference>
<feature type="region of interest" description="Disordered" evidence="4">
    <location>
        <begin position="73"/>
        <end position="98"/>
    </location>
</feature>
<name>A0AAD9PGD9_RIDPI</name>
<evidence type="ECO:0000259" key="6">
    <source>
        <dbReference type="Pfam" id="PF08170"/>
    </source>
</evidence>
<evidence type="ECO:0000256" key="4">
    <source>
        <dbReference type="SAM" id="MobiDB-lite"/>
    </source>
</evidence>
<dbReference type="GO" id="GO:0000172">
    <property type="term" value="C:ribonuclease MRP complex"/>
    <property type="evidence" value="ECO:0007669"/>
    <property type="project" value="InterPro"/>
</dbReference>
<dbReference type="InterPro" id="IPR055079">
    <property type="entry name" value="POP1_C"/>
</dbReference>
<keyword evidence="9" id="KW-1185">Reference proteome</keyword>
<dbReference type="InterPro" id="IPR009723">
    <property type="entry name" value="Pop1_N"/>
</dbReference>
<evidence type="ECO:0000256" key="2">
    <source>
        <dbReference type="ARBA" id="ARBA00022694"/>
    </source>
</evidence>
<dbReference type="PANTHER" id="PTHR22731:SF3">
    <property type="entry name" value="RIBONUCLEASES P_MRP PROTEIN SUBUNIT POP1"/>
    <property type="match status" value="1"/>
</dbReference>
<gene>
    <name evidence="8" type="ORF">NP493_2g19015</name>
</gene>
<proteinExistence type="predicted"/>
<feature type="domain" description="POP1 C-terminal" evidence="7">
    <location>
        <begin position="711"/>
        <end position="877"/>
    </location>
</feature>
<dbReference type="InterPro" id="IPR012590">
    <property type="entry name" value="POPLD_dom"/>
</dbReference>
<accession>A0AAD9PGD9</accession>
<feature type="domain" description="POPLD" evidence="6">
    <location>
        <begin position="525"/>
        <end position="616"/>
    </location>
</feature>
<sequence>MNDPTPIELPKELNMVEFIESRVREMTAMEHAARTVKGNSLQMQQVPRHMRRRAASHNVKRLPRRLRQAAQLQIRGPKSKPVTELKRPSRRHRRRPSNLLQEYVRRQNKHVWLETHIWHAKRFHMGDMWGYRVPLHPNDKGVRAAYRATVHHCLIQDVSYMCCVELQGSQSDIVSTLGQMSSPQVGLSVAARMYLGGTREGSTVLYRAGQYPFGAIAPVKFTWKPTVLDNTYGHAGQGDAGQGDAGQGDVTSEKDRRLWLWVHPASYVELLQELKVVMKVDTETVTQTPQGDGQGKDRHSASLKELHMGLTNPTFSNGHVTVTSLKDTLVRFTLTGPEANAILRDALQVGDVQVGESTDSVTGEPSRRWWETFYASEAAQKVNRKQRELWESLRGVQSPGQLPAHCVIGLTVRDPRLLIPDKKMRISEKPDDVVESTFDSAQVPLPVVSVSPIWQPSVRSEVKQTKLSEQELNQKRSKNLVPGMPPDLGDNESRVPVLLIQNPGRQPSLSASRGSGDTYLGCGSGWDLILPGGWAMAFWVSLIYRGARAAGLREQDASLLEQSQLRFPADFPDTRAGEAAQQTEHRQLEAKYKRIPPAKRPNYVKLGVATPFHFSWGQLVVEWTHPGVSGEQESGGDTKGEKQVVDEVGKQMFCVCRCRKTLRQLGSLCQPTWRKAAKKKKIIACSDGHMPSAEPEENLSKLRSDPAMFRSLVAVQVSFCQRGRPMCFAMICMPTTADLTTQQPPGDCAEPLHKDSHSKLAKKGKRKHVTVANIKSAPNGDIATDGCQAVSPEGSRCDCTGRPLVTGCTRQTIGYVTHANFVFSIGCGQGVGFVALAGLCTLLHNQPKVAPLGRQRSIRVLVRSPQSLQYRWAQLLVLGDF</sequence>
<dbReference type="SUPFAM" id="SSF103025">
    <property type="entry name" value="Folate-binding domain"/>
    <property type="match status" value="1"/>
</dbReference>
<organism evidence="8 9">
    <name type="scientific">Ridgeia piscesae</name>
    <name type="common">Tubeworm</name>
    <dbReference type="NCBI Taxonomy" id="27915"/>
    <lineage>
        <taxon>Eukaryota</taxon>
        <taxon>Metazoa</taxon>
        <taxon>Spiralia</taxon>
        <taxon>Lophotrochozoa</taxon>
        <taxon>Annelida</taxon>
        <taxon>Polychaeta</taxon>
        <taxon>Sedentaria</taxon>
        <taxon>Canalipalpata</taxon>
        <taxon>Sabellida</taxon>
        <taxon>Siboglinidae</taxon>
        <taxon>Ridgeia</taxon>
    </lineage>
</organism>
<comment type="caution">
    <text evidence="8">The sequence shown here is derived from an EMBL/GenBank/DDBJ whole genome shotgun (WGS) entry which is preliminary data.</text>
</comment>
<dbReference type="Proteomes" id="UP001209878">
    <property type="component" value="Unassembled WGS sequence"/>
</dbReference>
<dbReference type="InterPro" id="IPR027266">
    <property type="entry name" value="TrmE/GcvT-like"/>
</dbReference>
<dbReference type="Pfam" id="PF08170">
    <property type="entry name" value="POPLD"/>
    <property type="match status" value="1"/>
</dbReference>